<dbReference type="AlphaFoldDB" id="A0A4R6V8G9"/>
<dbReference type="CDD" id="cd18877">
    <property type="entry name" value="NUDIX_Hydrolase"/>
    <property type="match status" value="1"/>
</dbReference>
<dbReference type="Proteomes" id="UP000295281">
    <property type="component" value="Unassembled WGS sequence"/>
</dbReference>
<sequence>MLKGDGDGWVVLPDGSRRWGLHGASGLLLHTLDSAGTGQVLLQHRAAWTHQGDTWGLPGGARNSGESSVEAALREFGEEVAGELGVLSLAGIHRQDHQVWSFDTVLASTPEQGVFSPGNSESKSIRWVPVDEVPSMELIPAFGRVWPQVETALSERLLLIVDAASVDGRADAGRLRDDLAGLARAGMPGASLPPGVPLTPLHHRFPSVVLVVEESARSLSPAPGVEVLPAAGGSAEAITELVRLRSDRACAVVATADRALRSRCAAAGGHPVSPAWLLGAVGMTEAADLVG</sequence>
<evidence type="ECO:0000313" key="4">
    <source>
        <dbReference type="EMBL" id="TDQ55439.1"/>
    </source>
</evidence>
<gene>
    <name evidence="4" type="ORF">EV190_101766</name>
</gene>
<organism evidence="4 5">
    <name type="scientific">Actinorugispora endophytica</name>
    <dbReference type="NCBI Taxonomy" id="1605990"/>
    <lineage>
        <taxon>Bacteria</taxon>
        <taxon>Bacillati</taxon>
        <taxon>Actinomycetota</taxon>
        <taxon>Actinomycetes</taxon>
        <taxon>Streptosporangiales</taxon>
        <taxon>Nocardiopsidaceae</taxon>
        <taxon>Actinorugispora</taxon>
    </lineage>
</organism>
<evidence type="ECO:0000313" key="5">
    <source>
        <dbReference type="Proteomes" id="UP000295281"/>
    </source>
</evidence>
<dbReference type="Gene3D" id="3.90.79.10">
    <property type="entry name" value="Nucleoside Triphosphate Pyrophosphohydrolase"/>
    <property type="match status" value="1"/>
</dbReference>
<reference evidence="4 5" key="1">
    <citation type="submission" date="2019-03" db="EMBL/GenBank/DDBJ databases">
        <title>Genomic Encyclopedia of Type Strains, Phase IV (KMG-IV): sequencing the most valuable type-strain genomes for metagenomic binning, comparative biology and taxonomic classification.</title>
        <authorList>
            <person name="Goeker M."/>
        </authorList>
    </citation>
    <scope>NUCLEOTIDE SEQUENCE [LARGE SCALE GENOMIC DNA]</scope>
    <source>
        <strain evidence="4 5">DSM 46770</strain>
    </source>
</reference>
<accession>A0A4R6V8G9</accession>
<evidence type="ECO:0000256" key="1">
    <source>
        <dbReference type="ARBA" id="ARBA00001946"/>
    </source>
</evidence>
<dbReference type="EMBL" id="SNYN01000001">
    <property type="protein sequence ID" value="TDQ55439.1"/>
    <property type="molecule type" value="Genomic_DNA"/>
</dbReference>
<proteinExistence type="predicted"/>
<dbReference type="PANTHER" id="PTHR43046:SF2">
    <property type="entry name" value="8-OXO-DGTP DIPHOSPHATASE-RELATED"/>
    <property type="match status" value="1"/>
</dbReference>
<name>A0A4R6V8G9_9ACTN</name>
<dbReference type="Pfam" id="PF00293">
    <property type="entry name" value="NUDIX"/>
    <property type="match status" value="1"/>
</dbReference>
<dbReference type="PROSITE" id="PS51462">
    <property type="entry name" value="NUDIX"/>
    <property type="match status" value="1"/>
</dbReference>
<keyword evidence="2" id="KW-0378">Hydrolase</keyword>
<dbReference type="InterPro" id="IPR015797">
    <property type="entry name" value="NUDIX_hydrolase-like_dom_sf"/>
</dbReference>
<dbReference type="InterPro" id="IPR000086">
    <property type="entry name" value="NUDIX_hydrolase_dom"/>
</dbReference>
<comment type="cofactor">
    <cofactor evidence="1">
        <name>Mg(2+)</name>
        <dbReference type="ChEBI" id="CHEBI:18420"/>
    </cofactor>
</comment>
<evidence type="ECO:0000256" key="2">
    <source>
        <dbReference type="ARBA" id="ARBA00022801"/>
    </source>
</evidence>
<protein>
    <submittedName>
        <fullName evidence="4">ADP-ribose pyrophosphatase YjhB (NUDIX family)</fullName>
    </submittedName>
</protein>
<feature type="domain" description="Nudix hydrolase" evidence="3">
    <location>
        <begin position="20"/>
        <end position="151"/>
    </location>
</feature>
<comment type="caution">
    <text evidence="4">The sequence shown here is derived from an EMBL/GenBank/DDBJ whole genome shotgun (WGS) entry which is preliminary data.</text>
</comment>
<dbReference type="SUPFAM" id="SSF55811">
    <property type="entry name" value="Nudix"/>
    <property type="match status" value="1"/>
</dbReference>
<keyword evidence="5" id="KW-1185">Reference proteome</keyword>
<evidence type="ECO:0000259" key="3">
    <source>
        <dbReference type="PROSITE" id="PS51462"/>
    </source>
</evidence>
<dbReference type="RefSeq" id="WP_208113007.1">
    <property type="nucleotide sequence ID" value="NZ_SNYN01000001.1"/>
</dbReference>
<dbReference type="GO" id="GO:0016787">
    <property type="term" value="F:hydrolase activity"/>
    <property type="evidence" value="ECO:0007669"/>
    <property type="project" value="UniProtKB-KW"/>
</dbReference>
<dbReference type="PANTHER" id="PTHR43046">
    <property type="entry name" value="GDP-MANNOSE MANNOSYL HYDROLASE"/>
    <property type="match status" value="1"/>
</dbReference>